<feature type="transmembrane region" description="Helical" evidence="9">
    <location>
        <begin position="105"/>
        <end position="125"/>
    </location>
</feature>
<dbReference type="FunFam" id="1.20.1080.10:FF:000014">
    <property type="entry name" value="Aquaporin 1"/>
    <property type="match status" value="1"/>
</dbReference>
<dbReference type="GO" id="GO:0015250">
    <property type="term" value="F:water channel activity"/>
    <property type="evidence" value="ECO:0007669"/>
    <property type="project" value="TreeGrafter"/>
</dbReference>
<dbReference type="STRING" id="215250.A0A316YI60"/>
<dbReference type="InterPro" id="IPR023271">
    <property type="entry name" value="Aquaporin-like"/>
</dbReference>
<keyword evidence="4 8" id="KW-0812">Transmembrane</keyword>
<dbReference type="InParanoid" id="A0A316YI60"/>
<feature type="transmembrane region" description="Helical" evidence="9">
    <location>
        <begin position="151"/>
        <end position="173"/>
    </location>
</feature>
<dbReference type="PANTHER" id="PTHR19139">
    <property type="entry name" value="AQUAPORIN TRANSPORTER"/>
    <property type="match status" value="1"/>
</dbReference>
<evidence type="ECO:0000256" key="2">
    <source>
        <dbReference type="ARBA" id="ARBA00006175"/>
    </source>
</evidence>
<evidence type="ECO:0000313" key="11">
    <source>
        <dbReference type="Proteomes" id="UP000245768"/>
    </source>
</evidence>
<dbReference type="Gene3D" id="1.20.1080.10">
    <property type="entry name" value="Glycerol uptake facilitator protein"/>
    <property type="match status" value="1"/>
</dbReference>
<evidence type="ECO:0000256" key="7">
    <source>
        <dbReference type="ARBA" id="ARBA00023136"/>
    </source>
</evidence>
<comment type="similarity">
    <text evidence="2 8">Belongs to the MIP/aquaporin (TC 1.A.8) family.</text>
</comment>
<feature type="transmembrane region" description="Helical" evidence="9">
    <location>
        <begin position="219"/>
        <end position="236"/>
    </location>
</feature>
<dbReference type="OrthoDB" id="3222at2759"/>
<organism evidence="10 11">
    <name type="scientific">Acaromyces ingoldii</name>
    <dbReference type="NCBI Taxonomy" id="215250"/>
    <lineage>
        <taxon>Eukaryota</taxon>
        <taxon>Fungi</taxon>
        <taxon>Dikarya</taxon>
        <taxon>Basidiomycota</taxon>
        <taxon>Ustilaginomycotina</taxon>
        <taxon>Exobasidiomycetes</taxon>
        <taxon>Exobasidiales</taxon>
        <taxon>Cryptobasidiaceae</taxon>
        <taxon>Acaromyces</taxon>
    </lineage>
</organism>
<dbReference type="GO" id="GO:0005886">
    <property type="term" value="C:plasma membrane"/>
    <property type="evidence" value="ECO:0007669"/>
    <property type="project" value="TreeGrafter"/>
</dbReference>
<feature type="transmembrane region" description="Helical" evidence="9">
    <location>
        <begin position="264"/>
        <end position="284"/>
    </location>
</feature>
<dbReference type="Pfam" id="PF00230">
    <property type="entry name" value="MIP"/>
    <property type="match status" value="1"/>
</dbReference>
<evidence type="ECO:0000256" key="3">
    <source>
        <dbReference type="ARBA" id="ARBA00022448"/>
    </source>
</evidence>
<dbReference type="InterPro" id="IPR000425">
    <property type="entry name" value="MIP"/>
</dbReference>
<evidence type="ECO:0000256" key="1">
    <source>
        <dbReference type="ARBA" id="ARBA00004141"/>
    </source>
</evidence>
<dbReference type="Proteomes" id="UP000245768">
    <property type="component" value="Unassembled WGS sequence"/>
</dbReference>
<evidence type="ECO:0000256" key="8">
    <source>
        <dbReference type="RuleBase" id="RU000477"/>
    </source>
</evidence>
<protein>
    <submittedName>
        <fullName evidence="10">Aquaporin-like protein</fullName>
    </submittedName>
</protein>
<evidence type="ECO:0000256" key="6">
    <source>
        <dbReference type="ARBA" id="ARBA00022989"/>
    </source>
</evidence>
<gene>
    <name evidence="10" type="ORF">FA10DRAFT_231409</name>
</gene>
<evidence type="ECO:0000256" key="9">
    <source>
        <dbReference type="SAM" id="Phobius"/>
    </source>
</evidence>
<feature type="transmembrane region" description="Helical" evidence="9">
    <location>
        <begin position="193"/>
        <end position="212"/>
    </location>
</feature>
<dbReference type="RefSeq" id="XP_025376428.1">
    <property type="nucleotide sequence ID" value="XM_025518857.1"/>
</dbReference>
<keyword evidence="3 8" id="KW-0813">Transport</keyword>
<dbReference type="AlphaFoldDB" id="A0A316YI60"/>
<evidence type="ECO:0000256" key="4">
    <source>
        <dbReference type="ARBA" id="ARBA00022692"/>
    </source>
</evidence>
<dbReference type="PRINTS" id="PR00783">
    <property type="entry name" value="MINTRINSICP"/>
</dbReference>
<name>A0A316YI60_9BASI</name>
<dbReference type="EMBL" id="KZ819637">
    <property type="protein sequence ID" value="PWN89230.1"/>
    <property type="molecule type" value="Genomic_DNA"/>
</dbReference>
<keyword evidence="7 9" id="KW-0472">Membrane</keyword>
<dbReference type="GeneID" id="37040773"/>
<proteinExistence type="inferred from homology"/>
<reference evidence="10" key="1">
    <citation type="journal article" date="2018" name="Mol. Biol. Evol.">
        <title>Broad Genomic Sampling Reveals a Smut Pathogenic Ancestry of the Fungal Clade Ustilaginomycotina.</title>
        <authorList>
            <person name="Kijpornyongpan T."/>
            <person name="Mondo S.J."/>
            <person name="Barry K."/>
            <person name="Sandor L."/>
            <person name="Lee J."/>
            <person name="Lipzen A."/>
            <person name="Pangilinan J."/>
            <person name="LaButti K."/>
            <person name="Hainaut M."/>
            <person name="Henrissat B."/>
            <person name="Grigoriev I.V."/>
            <person name="Spatafora J.W."/>
            <person name="Aime M.C."/>
        </authorList>
    </citation>
    <scope>NUCLEOTIDE SEQUENCE [LARGE SCALE GENOMIC DNA]</scope>
    <source>
        <strain evidence="10">MCA 4198</strain>
    </source>
</reference>
<dbReference type="InterPro" id="IPR034294">
    <property type="entry name" value="Aquaporin_transptr"/>
</dbReference>
<dbReference type="PANTHER" id="PTHR19139:SF199">
    <property type="entry name" value="MIP17260P"/>
    <property type="match status" value="1"/>
</dbReference>
<keyword evidence="11" id="KW-1185">Reference proteome</keyword>
<dbReference type="SUPFAM" id="SSF81338">
    <property type="entry name" value="Aquaporin-like"/>
    <property type="match status" value="1"/>
</dbReference>
<accession>A0A316YI60</accession>
<keyword evidence="6 9" id="KW-1133">Transmembrane helix</keyword>
<keyword evidence="5" id="KW-0677">Repeat</keyword>
<evidence type="ECO:0000256" key="5">
    <source>
        <dbReference type="ARBA" id="ARBA00022737"/>
    </source>
</evidence>
<evidence type="ECO:0000313" key="10">
    <source>
        <dbReference type="EMBL" id="PWN89230.1"/>
    </source>
</evidence>
<feature type="transmembrane region" description="Helical" evidence="9">
    <location>
        <begin position="60"/>
        <end position="85"/>
    </location>
</feature>
<comment type="subcellular location">
    <subcellularLocation>
        <location evidence="1">Membrane</location>
        <topology evidence="1">Multi-pass membrane protein</topology>
    </subcellularLocation>
</comment>
<sequence>MLRHANTSISNHENRDSTVILEQKLPRAFRIASPDAERRNGHVQNFYKEAVQRRIKHKNLLIAAVSEFCGTFLFLLFAEAIATTVSNRADQLKAQAPSSVPDLQGLLFSSLGFGFSLCISVWIFFRISGGVQNPAITLALTLAGAMDISKCICLTLAQFAGGITASALVACLLPGTVNARTTLGEGVNVAQGFWIEFFLTTNLIFTVLMLAAEKHRGTFLAPVGIGLALFITQLFGQPYTGASCNPARSLGPDVVTGKFNDYTWIYYVAPYCAAVFVWAFYYLLKWLRYETAAEGQDDDGHGVEAKIQVVKDAYGNVIGALEFISKA</sequence>